<dbReference type="InterPro" id="IPR042201">
    <property type="entry name" value="FH2_Formin_sf"/>
</dbReference>
<dbReference type="SMART" id="SM01139">
    <property type="entry name" value="Drf_FH3"/>
    <property type="match status" value="1"/>
</dbReference>
<dbReference type="Gene3D" id="1.10.238.150">
    <property type="entry name" value="Formin, FH3 diaphanous domain"/>
    <property type="match status" value="1"/>
</dbReference>
<dbReference type="SMART" id="SM00498">
    <property type="entry name" value="FH2"/>
    <property type="match status" value="1"/>
</dbReference>
<dbReference type="PROSITE" id="PS51444">
    <property type="entry name" value="FH2"/>
    <property type="match status" value="1"/>
</dbReference>
<dbReference type="Gene3D" id="6.10.30.30">
    <property type="match status" value="1"/>
</dbReference>
<feature type="compositionally biased region" description="Polar residues" evidence="2">
    <location>
        <begin position="228"/>
        <end position="245"/>
    </location>
</feature>
<feature type="compositionally biased region" description="Basic and acidic residues" evidence="2">
    <location>
        <begin position="204"/>
        <end position="225"/>
    </location>
</feature>
<feature type="coiled-coil region" evidence="1">
    <location>
        <begin position="753"/>
        <end position="780"/>
    </location>
</feature>
<feature type="domain" description="GBD/FH3" evidence="4">
    <location>
        <begin position="299"/>
        <end position="698"/>
    </location>
</feature>
<dbReference type="InterPro" id="IPR010472">
    <property type="entry name" value="FH3_dom"/>
</dbReference>
<name>A0A813TU91_ADIRI</name>
<dbReference type="Proteomes" id="UP000663852">
    <property type="component" value="Unassembled WGS sequence"/>
</dbReference>
<evidence type="ECO:0000256" key="1">
    <source>
        <dbReference type="SAM" id="Coils"/>
    </source>
</evidence>
<feature type="compositionally biased region" description="Polar residues" evidence="2">
    <location>
        <begin position="254"/>
        <end position="271"/>
    </location>
</feature>
<dbReference type="InterPro" id="IPR014768">
    <property type="entry name" value="GBD/FH3_dom"/>
</dbReference>
<protein>
    <submittedName>
        <fullName evidence="6">Uncharacterized protein</fullName>
    </submittedName>
</protein>
<feature type="transmembrane region" description="Helical" evidence="3">
    <location>
        <begin position="1482"/>
        <end position="1508"/>
    </location>
</feature>
<dbReference type="GO" id="GO:0005884">
    <property type="term" value="C:actin filament"/>
    <property type="evidence" value="ECO:0007669"/>
    <property type="project" value="TreeGrafter"/>
</dbReference>
<feature type="region of interest" description="Disordered" evidence="2">
    <location>
        <begin position="1423"/>
        <end position="1475"/>
    </location>
</feature>
<gene>
    <name evidence="6" type="ORF">EDS130_LOCUS5511</name>
</gene>
<evidence type="ECO:0000259" key="5">
    <source>
        <dbReference type="PROSITE" id="PS51444"/>
    </source>
</evidence>
<dbReference type="Pfam" id="PF02181">
    <property type="entry name" value="FH2"/>
    <property type="match status" value="1"/>
</dbReference>
<dbReference type="GO" id="GO:0003779">
    <property type="term" value="F:actin binding"/>
    <property type="evidence" value="ECO:0007669"/>
    <property type="project" value="InterPro"/>
</dbReference>
<organism evidence="6 7">
    <name type="scientific">Adineta ricciae</name>
    <name type="common">Rotifer</name>
    <dbReference type="NCBI Taxonomy" id="249248"/>
    <lineage>
        <taxon>Eukaryota</taxon>
        <taxon>Metazoa</taxon>
        <taxon>Spiralia</taxon>
        <taxon>Gnathifera</taxon>
        <taxon>Rotifera</taxon>
        <taxon>Eurotatoria</taxon>
        <taxon>Bdelloidea</taxon>
        <taxon>Adinetida</taxon>
        <taxon>Adinetidae</taxon>
        <taxon>Adineta</taxon>
    </lineage>
</organism>
<reference evidence="6" key="1">
    <citation type="submission" date="2021-02" db="EMBL/GenBank/DDBJ databases">
        <authorList>
            <person name="Nowell W R."/>
        </authorList>
    </citation>
    <scope>NUCLEOTIDE SEQUENCE</scope>
</reference>
<dbReference type="PROSITE" id="PS51232">
    <property type="entry name" value="GBD_FH3"/>
    <property type="match status" value="1"/>
</dbReference>
<dbReference type="GO" id="GO:0030041">
    <property type="term" value="P:actin filament polymerization"/>
    <property type="evidence" value="ECO:0007669"/>
    <property type="project" value="TreeGrafter"/>
</dbReference>
<comment type="caution">
    <text evidence="6">The sequence shown here is derived from an EMBL/GenBank/DDBJ whole genome shotgun (WGS) entry which is preliminary data.</text>
</comment>
<dbReference type="Gene3D" id="1.25.10.10">
    <property type="entry name" value="Leucine-rich Repeat Variant"/>
    <property type="match status" value="1"/>
</dbReference>
<dbReference type="InterPro" id="IPR011989">
    <property type="entry name" value="ARM-like"/>
</dbReference>
<dbReference type="OrthoDB" id="1104827at2759"/>
<dbReference type="Pfam" id="PF06367">
    <property type="entry name" value="Drf_FH3"/>
    <property type="match status" value="1"/>
</dbReference>
<feature type="region of interest" description="Disordered" evidence="2">
    <location>
        <begin position="797"/>
        <end position="877"/>
    </location>
</feature>
<dbReference type="PANTHER" id="PTHR45691:SF6">
    <property type="entry name" value="PROTEIN DIAPHANOUS"/>
    <property type="match status" value="1"/>
</dbReference>
<dbReference type="InterPro" id="IPR016024">
    <property type="entry name" value="ARM-type_fold"/>
</dbReference>
<feature type="compositionally biased region" description="Pro residues" evidence="2">
    <location>
        <begin position="1436"/>
        <end position="1447"/>
    </location>
</feature>
<dbReference type="InterPro" id="IPR015425">
    <property type="entry name" value="FH2_Formin"/>
</dbReference>
<sequence length="1550" mass="173777">MNRSSRENANLQMRTPSNRTNAKKYRFSSVIVNHRSKVSDHQQIPPSNFEINDTCSEVEMNQSTFSHPATLDELFHELTACQRKQTLLIEKIHEQLKSCRSTTFFLPFDCLSNSKSVPSLQDAFQQHKSSFIQQSKQRISEIHRHRTKSHQRIIPPVKQTSNTYLQERRQYENDRLCAMIIKHQNRQSAKIYGDLVRHRLITKRMNEDGHPEHEKKKGKEKKKDTAVGTLSSKFMKTMRISSGKSRNPLPFDTNVDQSALGSSRSNHLTTTHDNTFTSYTASSELAPVSSSAASNDLDVTALTDDEVRERFKSVMDDLFEGNETKKKMFEQTTTAHMREMLSSHYKLATNEMSGPKSPEYQIQCLNHVTMDNIYSKNSKDTFERVAFSLKKYGLKWSKVFGENSNGPNAMLKAMRACITKIQFTREKVNRDGDERREKQSALHDILGAGIEAFKNYLNLGWNFNSMKESLAKDIAEITIDVLNILAFEADERSNKIKQTCAILLFALAMPNENNPSNGQNIVQLLAQSVKKWWPGRERFDCLVNSFEAGIEIASSFLMCINAIFVTLSTEHRYHLRSELFRCGFKTAFEGLQKKVQECEDLKQKEMLAAQINLFLRHIDDDYQSMNIKLESISSTWADLQACFDYLHGLVKSTPSEPILASIINRLICIRDDPAIRCSYLRLIDECITRIVFSKSACDPDFDTYSMDSESIGESGLGISDHTPSIRNGSLHDLSQMATTTMNNLTATENEIQINLMKGRVEHLEQTREKLTKALEIVLTKVDAETVNNLKQQYGDIIGDTASTTSPRNNIPPPPPLSSSMGNIPPPPPMAASLGSMPPPPPPLPGSLMPPPPPPPPGNIPPPPPPMPGLIPPAPPMLTEGGIPPPPPFPGMAGGGVPPPPPPFPGMTGGGIPPPPPPFPGMAGVGGAPPPPPMMNMTAPPLGPPPLPDFLPTKQKYVVGEAVKKVAWNKINPQSIKKDSIWANLDEKHFQKKDLFAAIKQNFATKSAPVKNLADSDNESSSSTTVKKTKEFRVLDPRAGQNFAIMFSQLKSTPQQFRQWVLACDSQHLTSDLLAQLDKSLPTPEELKKLSDLKNEINDLPDSEQYFCAVSDIKRLHQRIKLLLFKSQYKELLEETEKNLVAARQACETVRKSKRFPKLIEFVLTIGNYMNSSAKTYEPIYGFDISFLPRLHSTKANDGKRTLLHFILQEIEKDHSDLLKFGDEFQGVAEVASKIDTNELQRTLNEIKSRVSGAQTDLDNAKNATADSLAGDRFSDAMEGFVKGARDDVERLEGLNTKLITTYQDLCDYLTVDPKKCPLSDFFTDLKTFCTVFLTCLQENRLWREQEEKAQRAKQSKQLVDEIRKTHRSEAKAEPKAYFKPSDEDTDVVSNLMSVLKDTNMAAQPRRVRRPPEVEAFAGVMKELSSTPVHRPTVPQRLPPPPPPPSLSPPGGIRATPPRLSPPPPPIPARTPRKTTPRCTHRVLIPIVYFLLSGTCLNITTLTASFALIRRLKVNDLRARIIDRENAQLPSDNHTTPRLLASSILKDRNYV</sequence>
<evidence type="ECO:0000259" key="4">
    <source>
        <dbReference type="PROSITE" id="PS51232"/>
    </source>
</evidence>
<accession>A0A813TU91</accession>
<dbReference type="SUPFAM" id="SSF101447">
    <property type="entry name" value="Formin homology 2 domain (FH2 domain)"/>
    <property type="match status" value="1"/>
</dbReference>
<evidence type="ECO:0000256" key="3">
    <source>
        <dbReference type="SAM" id="Phobius"/>
    </source>
</evidence>
<dbReference type="Gene3D" id="1.20.58.2220">
    <property type="entry name" value="Formin, FH2 domain"/>
    <property type="match status" value="1"/>
</dbReference>
<evidence type="ECO:0000313" key="7">
    <source>
        <dbReference type="Proteomes" id="UP000663852"/>
    </source>
</evidence>
<keyword evidence="3" id="KW-1133">Transmembrane helix</keyword>
<keyword evidence="3" id="KW-0812">Transmembrane</keyword>
<keyword evidence="3" id="KW-0472">Membrane</keyword>
<feature type="compositionally biased region" description="Pro residues" evidence="2">
    <location>
        <begin position="1458"/>
        <end position="1468"/>
    </location>
</feature>
<feature type="compositionally biased region" description="Pro residues" evidence="2">
    <location>
        <begin position="836"/>
        <end position="875"/>
    </location>
</feature>
<proteinExistence type="predicted"/>
<dbReference type="InterPro" id="IPR051412">
    <property type="entry name" value="Formin_Homology_Diaphanous_sf"/>
</dbReference>
<feature type="coiled-coil region" evidence="1">
    <location>
        <begin position="1125"/>
        <end position="1152"/>
    </location>
</feature>
<evidence type="ECO:0000256" key="2">
    <source>
        <dbReference type="SAM" id="MobiDB-lite"/>
    </source>
</evidence>
<feature type="domain" description="FH2" evidence="5">
    <location>
        <begin position="952"/>
        <end position="1358"/>
    </location>
</feature>
<dbReference type="Gene3D" id="1.20.58.630">
    <property type="match status" value="1"/>
</dbReference>
<keyword evidence="1" id="KW-0175">Coiled coil</keyword>
<dbReference type="EMBL" id="CAJNOJ010000015">
    <property type="protein sequence ID" value="CAF0814247.1"/>
    <property type="molecule type" value="Genomic_DNA"/>
</dbReference>
<dbReference type="SUPFAM" id="SSF48371">
    <property type="entry name" value="ARM repeat"/>
    <property type="match status" value="1"/>
</dbReference>
<dbReference type="PANTHER" id="PTHR45691">
    <property type="entry name" value="PROTEIN DIAPHANOUS"/>
    <property type="match status" value="1"/>
</dbReference>
<feature type="region of interest" description="Disordered" evidence="2">
    <location>
        <begin position="203"/>
        <end position="271"/>
    </location>
</feature>
<evidence type="ECO:0000313" key="6">
    <source>
        <dbReference type="EMBL" id="CAF0814247.1"/>
    </source>
</evidence>